<feature type="domain" description="Reverse transcriptase" evidence="1">
    <location>
        <begin position="34"/>
        <end position="287"/>
    </location>
</feature>
<dbReference type="InterPro" id="IPR000477">
    <property type="entry name" value="RT_dom"/>
</dbReference>
<keyword evidence="2" id="KW-0695">RNA-directed DNA polymerase</keyword>
<evidence type="ECO:0000259" key="1">
    <source>
        <dbReference type="PROSITE" id="PS50878"/>
    </source>
</evidence>
<reference evidence="2 3" key="1">
    <citation type="submission" date="2022-01" db="EMBL/GenBank/DDBJ databases">
        <title>A high-quality chromosome-level genome assembly of rohu carp, Labeo rohita.</title>
        <authorList>
            <person name="Arick M.A. II"/>
            <person name="Hsu C.-Y."/>
            <person name="Magbanua Z."/>
            <person name="Pechanova O."/>
            <person name="Grover C."/>
            <person name="Miller E."/>
            <person name="Thrash A."/>
            <person name="Ezzel L."/>
            <person name="Alam S."/>
            <person name="Benzie J."/>
            <person name="Hamilton M."/>
            <person name="Karsi A."/>
            <person name="Lawrence M.L."/>
            <person name="Peterson D.G."/>
        </authorList>
    </citation>
    <scope>NUCLEOTIDE SEQUENCE [LARGE SCALE GENOMIC DNA]</scope>
    <source>
        <strain evidence="3">BAU-BD-2019</strain>
        <tissue evidence="2">Blood</tissue>
    </source>
</reference>
<sequence length="467" mass="52482">MSKPTTCLLDPVPTKLLKELLPVAEEPLLNIINSSLSLGHIPKPFKLGVIKPFIKKPQLDPSDLANYRPISNLPFMSKILEKVVSAQLCSFLQKNDIYEEFQSGFRPHQSTETALVKITNGLLLASDQGCISLLDLLDLSAAFDTIDHDILIDRLQNYAGIQGQALRWFRSDLSDRYHFVYLNGESSQLSPVKYGVPQGPVLGPLLFSIYMLPLGNIIRKHRISFHCYANDTQLNISTRPDETSKLSKLTECVKNVKDWMTNNFLLSNSDKTENLLTYNLQLDGYTVTSTKVKSLDVILDSNLSFENHISHVTKTAFFHLRNIAKLRNMLPVSDAEKPVHAFMSSRLDYCNAPLGGCPASSINKLQTVQNAAARVLTMSRKYDHITLILKSLHWLPIRFRISYKIVLLTYKALNGLAPAYLTSLLQRYNPSRSLRSQNSGLLVVPRIAKSTKGGKAFSHLAPKQLWF</sequence>
<accession>A0ABQ8LC02</accession>
<evidence type="ECO:0000313" key="3">
    <source>
        <dbReference type="Proteomes" id="UP000830375"/>
    </source>
</evidence>
<keyword evidence="2" id="KW-0548">Nucleotidyltransferase</keyword>
<dbReference type="Proteomes" id="UP000830375">
    <property type="component" value="Unassembled WGS sequence"/>
</dbReference>
<dbReference type="PROSITE" id="PS50878">
    <property type="entry name" value="RT_POL"/>
    <property type="match status" value="1"/>
</dbReference>
<dbReference type="InterPro" id="IPR043502">
    <property type="entry name" value="DNA/RNA_pol_sf"/>
</dbReference>
<dbReference type="GO" id="GO:0003964">
    <property type="term" value="F:RNA-directed DNA polymerase activity"/>
    <property type="evidence" value="ECO:0007669"/>
    <property type="project" value="UniProtKB-KW"/>
</dbReference>
<proteinExistence type="predicted"/>
<dbReference type="SUPFAM" id="SSF56672">
    <property type="entry name" value="DNA/RNA polymerases"/>
    <property type="match status" value="1"/>
</dbReference>
<keyword evidence="3" id="KW-1185">Reference proteome</keyword>
<evidence type="ECO:0000313" key="2">
    <source>
        <dbReference type="EMBL" id="KAI2647171.1"/>
    </source>
</evidence>
<comment type="caution">
    <text evidence="2">The sequence shown here is derived from an EMBL/GenBank/DDBJ whole genome shotgun (WGS) entry which is preliminary data.</text>
</comment>
<name>A0ABQ8LC02_LABRO</name>
<dbReference type="Pfam" id="PF00078">
    <property type="entry name" value="RVT_1"/>
    <property type="match status" value="1"/>
</dbReference>
<gene>
    <name evidence="2" type="ORF">H4Q32_029629</name>
</gene>
<organism evidence="2 3">
    <name type="scientific">Labeo rohita</name>
    <name type="common">Indian major carp</name>
    <name type="synonym">Cyprinus rohita</name>
    <dbReference type="NCBI Taxonomy" id="84645"/>
    <lineage>
        <taxon>Eukaryota</taxon>
        <taxon>Metazoa</taxon>
        <taxon>Chordata</taxon>
        <taxon>Craniata</taxon>
        <taxon>Vertebrata</taxon>
        <taxon>Euteleostomi</taxon>
        <taxon>Actinopterygii</taxon>
        <taxon>Neopterygii</taxon>
        <taxon>Teleostei</taxon>
        <taxon>Ostariophysi</taxon>
        <taxon>Cypriniformes</taxon>
        <taxon>Cyprinidae</taxon>
        <taxon>Labeoninae</taxon>
        <taxon>Labeonini</taxon>
        <taxon>Labeo</taxon>
    </lineage>
</organism>
<dbReference type="CDD" id="cd01650">
    <property type="entry name" value="RT_nLTR_like"/>
    <property type="match status" value="1"/>
</dbReference>
<keyword evidence="2" id="KW-0808">Transferase</keyword>
<dbReference type="PANTHER" id="PTHR33332">
    <property type="entry name" value="REVERSE TRANSCRIPTASE DOMAIN-CONTAINING PROTEIN"/>
    <property type="match status" value="1"/>
</dbReference>
<dbReference type="EMBL" id="JACTAM010000543">
    <property type="protein sequence ID" value="KAI2647171.1"/>
    <property type="molecule type" value="Genomic_DNA"/>
</dbReference>
<protein>
    <submittedName>
        <fullName evidence="2">RNA-directed DNA polymerase from mobile element jockey</fullName>
    </submittedName>
</protein>